<dbReference type="InterPro" id="IPR000836">
    <property type="entry name" value="PRTase_dom"/>
</dbReference>
<dbReference type="Gene3D" id="3.40.50.2020">
    <property type="match status" value="1"/>
</dbReference>
<feature type="binding site" evidence="6">
    <location>
        <position position="105"/>
    </location>
    <ligand>
        <name>5-phospho-alpha-D-ribose 1-diphosphate</name>
        <dbReference type="ChEBI" id="CHEBI:58017"/>
        <note>ligand shared between dimeric partners</note>
    </ligand>
</feature>
<dbReference type="SUPFAM" id="SSF53271">
    <property type="entry name" value="PRTase-like"/>
    <property type="match status" value="1"/>
</dbReference>
<keyword evidence="6" id="KW-0460">Magnesium</keyword>
<dbReference type="InterPro" id="IPR023031">
    <property type="entry name" value="OPRT"/>
</dbReference>
<dbReference type="PANTHER" id="PTHR19278">
    <property type="entry name" value="OROTATE PHOSPHORIBOSYLTRANSFERASE"/>
    <property type="match status" value="1"/>
</dbReference>
<dbReference type="GO" id="GO:0000287">
    <property type="term" value="F:magnesium ion binding"/>
    <property type="evidence" value="ECO:0007669"/>
    <property type="project" value="UniProtKB-UniRule"/>
</dbReference>
<dbReference type="GO" id="GO:0044205">
    <property type="term" value="P:'de novo' UMP biosynthetic process"/>
    <property type="evidence" value="ECO:0007669"/>
    <property type="project" value="UniProtKB-UniRule"/>
</dbReference>
<dbReference type="GO" id="GO:0019856">
    <property type="term" value="P:pyrimidine nucleobase biosynthetic process"/>
    <property type="evidence" value="ECO:0007669"/>
    <property type="project" value="TreeGrafter"/>
</dbReference>
<organism evidence="8 9">
    <name type="scientific">Tectimicrobiota bacterium</name>
    <dbReference type="NCBI Taxonomy" id="2528274"/>
    <lineage>
        <taxon>Bacteria</taxon>
        <taxon>Pseudomonadati</taxon>
        <taxon>Nitrospinota/Tectimicrobiota group</taxon>
        <taxon>Candidatus Tectimicrobiota</taxon>
    </lineage>
</organism>
<feature type="binding site" evidence="6">
    <location>
        <position position="101"/>
    </location>
    <ligand>
        <name>5-phospho-alpha-D-ribose 1-diphosphate</name>
        <dbReference type="ChEBI" id="CHEBI:58017"/>
        <note>ligand shared between dimeric partners</note>
    </ligand>
</feature>
<dbReference type="InterPro" id="IPR004467">
    <property type="entry name" value="Or_phspho_trans_dom"/>
</dbReference>
<comment type="subunit">
    <text evidence="6">Homodimer.</text>
</comment>
<proteinExistence type="inferred from homology"/>
<comment type="caution">
    <text evidence="8">The sequence shown here is derived from an EMBL/GenBank/DDBJ whole genome shotgun (WGS) entry which is preliminary data.</text>
</comment>
<protein>
    <recommendedName>
        <fullName evidence="2 6">Orotate phosphoribosyltransferase</fullName>
        <shortName evidence="6">OPRT</shortName>
        <shortName evidence="6">OPRTase</shortName>
        <ecNumber evidence="2 6">2.4.2.10</ecNumber>
    </recommendedName>
</protein>
<accession>A0A932CNT0</accession>
<dbReference type="HAMAP" id="MF_01208">
    <property type="entry name" value="PyrE"/>
    <property type="match status" value="1"/>
</dbReference>
<gene>
    <name evidence="6 8" type="primary">pyrE</name>
    <name evidence="8" type="ORF">HYY20_06735</name>
</gene>
<keyword evidence="3 6" id="KW-0328">Glycosyltransferase</keyword>
<feature type="binding site" evidence="6">
    <location>
        <position position="131"/>
    </location>
    <ligand>
        <name>orotate</name>
        <dbReference type="ChEBI" id="CHEBI:30839"/>
    </ligand>
</feature>
<sequence>MADHKEKLLQFLKERSLFFEEITLSSGKRSSYYVDCRVTTYSPDGAFHISEILLGRICQWRQEGQRIDAVGGPMIGADPIVAALCLLSYLRGMPLPGFIVRSEPKKHGKRRLIEGNLRPGDHVVLVDDVITTGGSLVKAIAAVEEAGAHVVKLFSLIDRDEGAREALRGYEYESIFTSQDFLPSSS</sequence>
<comment type="similarity">
    <text evidence="6">Belongs to the purine/pyrimidine phosphoribosyltransferase family. PyrE subfamily.</text>
</comment>
<reference evidence="8" key="1">
    <citation type="submission" date="2020-07" db="EMBL/GenBank/DDBJ databases">
        <title>Huge and variable diversity of episymbiotic CPR bacteria and DPANN archaea in groundwater ecosystems.</title>
        <authorList>
            <person name="He C.Y."/>
            <person name="Keren R."/>
            <person name="Whittaker M."/>
            <person name="Farag I.F."/>
            <person name="Doudna J."/>
            <person name="Cate J.H.D."/>
            <person name="Banfield J.F."/>
        </authorList>
    </citation>
    <scope>NUCLEOTIDE SEQUENCE</scope>
    <source>
        <strain evidence="8">NC_groundwater_672_Ag_B-0.1um_62_36</strain>
    </source>
</reference>
<comment type="catalytic activity">
    <reaction evidence="6">
        <text>orotidine 5'-phosphate + diphosphate = orotate + 5-phospho-alpha-D-ribose 1-diphosphate</text>
        <dbReference type="Rhea" id="RHEA:10380"/>
        <dbReference type="ChEBI" id="CHEBI:30839"/>
        <dbReference type="ChEBI" id="CHEBI:33019"/>
        <dbReference type="ChEBI" id="CHEBI:57538"/>
        <dbReference type="ChEBI" id="CHEBI:58017"/>
        <dbReference type="EC" id="2.4.2.10"/>
    </reaction>
</comment>
<evidence type="ECO:0000313" key="8">
    <source>
        <dbReference type="EMBL" id="MBI2876559.1"/>
    </source>
</evidence>
<dbReference type="EC" id="2.4.2.10" evidence="2 6"/>
<evidence type="ECO:0000256" key="1">
    <source>
        <dbReference type="ARBA" id="ARBA00004889"/>
    </source>
</evidence>
<evidence type="ECO:0000259" key="7">
    <source>
        <dbReference type="Pfam" id="PF00156"/>
    </source>
</evidence>
<evidence type="ECO:0000256" key="4">
    <source>
        <dbReference type="ARBA" id="ARBA00022679"/>
    </source>
</evidence>
<dbReference type="PANTHER" id="PTHR19278:SF9">
    <property type="entry name" value="URIDINE 5'-MONOPHOSPHATE SYNTHASE"/>
    <property type="match status" value="1"/>
</dbReference>
<evidence type="ECO:0000256" key="5">
    <source>
        <dbReference type="ARBA" id="ARBA00022975"/>
    </source>
</evidence>
<feature type="domain" description="Phosphoribosyltransferase" evidence="7">
    <location>
        <begin position="115"/>
        <end position="165"/>
    </location>
</feature>
<dbReference type="AlphaFoldDB" id="A0A932CNT0"/>
<dbReference type="NCBIfam" id="TIGR00336">
    <property type="entry name" value="pyrE"/>
    <property type="match status" value="1"/>
</dbReference>
<dbReference type="EMBL" id="JACPRF010000205">
    <property type="protein sequence ID" value="MBI2876559.1"/>
    <property type="molecule type" value="Genomic_DNA"/>
</dbReference>
<evidence type="ECO:0000256" key="3">
    <source>
        <dbReference type="ARBA" id="ARBA00022676"/>
    </source>
</evidence>
<dbReference type="Proteomes" id="UP000769766">
    <property type="component" value="Unassembled WGS sequence"/>
</dbReference>
<comment type="function">
    <text evidence="6">Catalyzes the transfer of a ribosyl phosphate group from 5-phosphoribose 1-diphosphate to orotate, leading to the formation of orotidine monophosphate (OMP).</text>
</comment>
<evidence type="ECO:0000313" key="9">
    <source>
        <dbReference type="Proteomes" id="UP000769766"/>
    </source>
</evidence>
<comment type="pathway">
    <text evidence="1 6">Pyrimidine metabolism; UMP biosynthesis via de novo pathway; UMP from orotate: step 1/2.</text>
</comment>
<comment type="caution">
    <text evidence="6">Lacks conserved residue(s) required for the propagation of feature annotation.</text>
</comment>
<keyword evidence="5 6" id="KW-0665">Pyrimidine biosynthesis</keyword>
<feature type="binding site" evidence="6">
    <location>
        <position position="159"/>
    </location>
    <ligand>
        <name>orotate</name>
        <dbReference type="ChEBI" id="CHEBI:30839"/>
    </ligand>
</feature>
<dbReference type="InterPro" id="IPR029057">
    <property type="entry name" value="PRTase-like"/>
</dbReference>
<name>A0A932CNT0_UNCTE</name>
<evidence type="ECO:0000256" key="6">
    <source>
        <dbReference type="HAMAP-Rule" id="MF_01208"/>
    </source>
</evidence>
<feature type="binding site" evidence="6">
    <location>
        <position position="107"/>
    </location>
    <ligand>
        <name>5-phospho-alpha-D-ribose 1-diphosphate</name>
        <dbReference type="ChEBI" id="CHEBI:58017"/>
        <note>ligand shared between dimeric partners</note>
    </ligand>
</feature>
<keyword evidence="4 6" id="KW-0808">Transferase</keyword>
<dbReference type="CDD" id="cd06223">
    <property type="entry name" value="PRTases_typeI"/>
    <property type="match status" value="1"/>
</dbReference>
<dbReference type="GO" id="GO:0004588">
    <property type="term" value="F:orotate phosphoribosyltransferase activity"/>
    <property type="evidence" value="ECO:0007669"/>
    <property type="project" value="UniProtKB-UniRule"/>
</dbReference>
<dbReference type="Pfam" id="PF00156">
    <property type="entry name" value="Pribosyltran"/>
    <property type="match status" value="1"/>
</dbReference>
<evidence type="ECO:0000256" key="2">
    <source>
        <dbReference type="ARBA" id="ARBA00011971"/>
    </source>
</evidence>
<comment type="cofactor">
    <cofactor evidence="6">
        <name>Mg(2+)</name>
        <dbReference type="ChEBI" id="CHEBI:18420"/>
    </cofactor>
</comment>
<feature type="binding site" description="in other chain" evidence="6">
    <location>
        <begin position="127"/>
        <end position="135"/>
    </location>
    <ligand>
        <name>5-phospho-alpha-D-ribose 1-diphosphate</name>
        <dbReference type="ChEBI" id="CHEBI:58017"/>
        <note>ligand shared between dimeric partners</note>
    </ligand>
</feature>